<comment type="caution">
    <text evidence="6">The sequence shown here is derived from an EMBL/GenBank/DDBJ whole genome shotgun (WGS) entry which is preliminary data.</text>
</comment>
<name>A0ABR1X1B0_9PEZI</name>
<dbReference type="GeneID" id="92041523"/>
<dbReference type="SUPFAM" id="SSF48208">
    <property type="entry name" value="Six-hairpin glycosidases"/>
    <property type="match status" value="1"/>
</dbReference>
<evidence type="ECO:0000259" key="4">
    <source>
        <dbReference type="Pfam" id="PF14701"/>
    </source>
</evidence>
<dbReference type="PANTHER" id="PTHR10569:SF2">
    <property type="entry name" value="GLYCOGEN DEBRANCHING ENZYME"/>
    <property type="match status" value="1"/>
</dbReference>
<evidence type="ECO:0000256" key="1">
    <source>
        <dbReference type="SAM" id="MobiDB-lite"/>
    </source>
</evidence>
<dbReference type="Pfam" id="PF14699">
    <property type="entry name" value="hGDE_N"/>
    <property type="match status" value="1"/>
</dbReference>
<protein>
    <submittedName>
        <fullName evidence="6">Glycogen debranching enzyme</fullName>
    </submittedName>
</protein>
<dbReference type="RefSeq" id="XP_066672081.1">
    <property type="nucleotide sequence ID" value="XM_066808463.1"/>
</dbReference>
<dbReference type="InterPro" id="IPR029436">
    <property type="entry name" value="AGL_euk_N"/>
</dbReference>
<dbReference type="Gene3D" id="3.20.20.80">
    <property type="entry name" value="Glycosidases"/>
    <property type="match status" value="2"/>
</dbReference>
<dbReference type="CDD" id="cd11327">
    <property type="entry name" value="AmyAc_Glg_debranch_2"/>
    <property type="match status" value="1"/>
</dbReference>
<feature type="domain" description="Glycogen debranching enzyme C-terminal" evidence="2">
    <location>
        <begin position="1078"/>
        <end position="1518"/>
    </location>
</feature>
<dbReference type="Pfam" id="PF06202">
    <property type="entry name" value="GDE_C"/>
    <property type="match status" value="1"/>
</dbReference>
<accession>A0ABR1X1B0</accession>
<dbReference type="EMBL" id="JAQQWN010000004">
    <property type="protein sequence ID" value="KAK8089187.1"/>
    <property type="molecule type" value="Genomic_DNA"/>
</dbReference>
<dbReference type="InterPro" id="IPR032792">
    <property type="entry name" value="AGL_glucanoTrfase"/>
</dbReference>
<dbReference type="Proteomes" id="UP001433268">
    <property type="component" value="Unassembled WGS sequence"/>
</dbReference>
<reference evidence="6 7" key="1">
    <citation type="submission" date="2023-01" db="EMBL/GenBank/DDBJ databases">
        <title>Analysis of 21 Apiospora genomes using comparative genomics revels a genus with tremendous synthesis potential of carbohydrate active enzymes and secondary metabolites.</title>
        <authorList>
            <person name="Sorensen T."/>
        </authorList>
    </citation>
    <scope>NUCLEOTIDE SEQUENCE [LARGE SCALE GENOMIC DNA]</scope>
    <source>
        <strain evidence="6 7">CBS 114990</strain>
    </source>
</reference>
<evidence type="ECO:0000259" key="5">
    <source>
        <dbReference type="Pfam" id="PF14702"/>
    </source>
</evidence>
<evidence type="ECO:0000313" key="6">
    <source>
        <dbReference type="EMBL" id="KAK8089187.1"/>
    </source>
</evidence>
<dbReference type="InterPro" id="IPR017853">
    <property type="entry name" value="GH"/>
</dbReference>
<dbReference type="Pfam" id="PF14702">
    <property type="entry name" value="hGDE_central"/>
    <property type="match status" value="1"/>
</dbReference>
<dbReference type="PANTHER" id="PTHR10569">
    <property type="entry name" value="GLYCOGEN DEBRANCHING ENZYME"/>
    <property type="match status" value="1"/>
</dbReference>
<dbReference type="InterPro" id="IPR012341">
    <property type="entry name" value="6hp_glycosidase-like_sf"/>
</dbReference>
<proteinExistence type="predicted"/>
<keyword evidence="7" id="KW-1185">Reference proteome</keyword>
<organism evidence="6 7">
    <name type="scientific">Apiospora hydei</name>
    <dbReference type="NCBI Taxonomy" id="1337664"/>
    <lineage>
        <taxon>Eukaryota</taxon>
        <taxon>Fungi</taxon>
        <taxon>Dikarya</taxon>
        <taxon>Ascomycota</taxon>
        <taxon>Pezizomycotina</taxon>
        <taxon>Sordariomycetes</taxon>
        <taxon>Xylariomycetidae</taxon>
        <taxon>Amphisphaeriales</taxon>
        <taxon>Apiosporaceae</taxon>
        <taxon>Apiospora</taxon>
    </lineage>
</organism>
<dbReference type="SUPFAM" id="SSF51445">
    <property type="entry name" value="(Trans)glycosidases"/>
    <property type="match status" value="1"/>
</dbReference>
<evidence type="ECO:0000259" key="2">
    <source>
        <dbReference type="Pfam" id="PF06202"/>
    </source>
</evidence>
<dbReference type="InterPro" id="IPR008928">
    <property type="entry name" value="6-hairpin_glycosidase_sf"/>
</dbReference>
<dbReference type="Gene3D" id="1.50.10.10">
    <property type="match status" value="1"/>
</dbReference>
<dbReference type="InterPro" id="IPR032788">
    <property type="entry name" value="AGL_central"/>
</dbReference>
<sequence>MIPRTVTSNEVYLLPLKDNGAPDVPGEYIYLATRSSEPITVRFTIEGTSSICRQGSLWVNIPEHGSEFHRDAFREFKLVPDFNRTIEISIPIYDAGAFAFYVTYAELPDLSEDLGSDKLTKTEKKQTPLYYIDVAPRLSLEGRPLPLPALSIFSVISKFMGKYPTDWERHLRGISNRGYNMIHFTPLQVRGKSNSPYSLFDQLGWDPDCFPNGEDDVQKMISSLEKNHSLLSLTDIVLNHTAHNSQWLMEHPEAGYNLTTAPWLESAYLLDTKLLEFGSKLEELGYPKEFATVDDLVKVMEGVKKHVIAEIRLWEYYAIDVDRDVDAAIASWAAGQTSGDVENLKQASLKDQAAYIVQNGLLGNDRLGERFRRRVDPKAAAAIVTVLFGKYRVEADEATIRSKLAEILDAVNVPFYEEYDEELAEILDQVFNRTKYMRIDDHGPKVGAVTEENPLIETYFTRLPQNDITAKHDKKDLVLANNGWVWAGNALIDNAGPQSRVYLRREVIVWGDCVKLRYGNGPQDSPWLWEFMTKYARMMAKYFAGFRIDNCHSTPIHVAEHILDEARRVRPNLYVVAELFTGSEEMDYLFVKRLGISALIREAMQSWSTGEMSRLVHRHGGRPIGSFELDEITKGGSQNPGSPPMSPDTSGLEPTREVIRRIKPSPVQALFMDCTHDNEVPAQKRDARDTLPNAALVCMCSSASGSVMGYDEIYPKLVDLVNETRQYTSESSDKEVKVGGGTGGIAGVKKLLNQIHTLMGMDGYDETHIHHEDQYITVHRVHPQFRKGYFLIAHTAYPGYGNGNGAFNPVHLGGTKARHLGSWMLEVDQSDEAKKAANDDKKYLRGLPSRVVDVPGIRMEVKSDETIITVRDKFPPGSIALFETWIPSAEHSAGLDTYVTSGGTTAMSELDVVDLNFLLYRCDAEERDSSDGKDGVYDIPGHGKLVYAGLQGWWSILKDVIKDNNLAHPLCQNLRDGQWVLDYTVGRLERASQKPEFARLGKPAAWLKERFDAIRGIPSFLLPRYFGLVMQTAYKAAWGRSMELMNEDTRNGQWFLQSLGMVSIQQTGLVNSGSLWPSKLVPSLAAGLPHFAVEWARCWGRDVFISLRGLYLGTGRYEEAAEHIFAFASVLKHGMIPNLLSSGNLPRYNSRDSVWFFLQCIQEYTRFAPNGIDFLKRKVKRRFLPYDDTWFPSDDARAYSQESIIEDVIQEAMQRHATGMKFREANAGPSIDSQMKDEGFNIEINVDWSNGIIFGGNQHNCGTWMDKMGESERAGSKGVPGTPRDGAAIEITGLLYSTLRWLAKLNSDGKFKYHGVKKSDGAEITYAEWADLLKSKFEYSYYVPKDASDDSKYAVNSSIVNRRGIYKDLYRSGKEYEDYQLRPNFAIAMTVAPELFDPNHAMSALIMADKALRGPTGMATLDPADLNYRPVAITTRAPEWLWPTGFFLRALLKFDLIRRKDSKEGRVEAFQQVTRRLQGCKEMIQASPWAGLQELTQKNGEYCGDSSPTQAWSAGCLIDLYMDAAEYTAAETT</sequence>
<evidence type="ECO:0000259" key="3">
    <source>
        <dbReference type="Pfam" id="PF14699"/>
    </source>
</evidence>
<feature type="domain" description="Glycogen debranching enzyme central" evidence="5">
    <location>
        <begin position="744"/>
        <end position="988"/>
    </location>
</feature>
<feature type="domain" description="Eukaryotic glycogen debranching enzyme N-terminal" evidence="3">
    <location>
        <begin position="41"/>
        <end position="140"/>
    </location>
</feature>
<dbReference type="InterPro" id="IPR010401">
    <property type="entry name" value="AGL/Gdb1"/>
</dbReference>
<feature type="domain" description="Glycogen debranching enzyme glucanotransferase" evidence="4">
    <location>
        <begin position="144"/>
        <end position="574"/>
    </location>
</feature>
<feature type="region of interest" description="Disordered" evidence="1">
    <location>
        <begin position="627"/>
        <end position="654"/>
    </location>
</feature>
<dbReference type="InterPro" id="IPR032790">
    <property type="entry name" value="GDE_C"/>
</dbReference>
<gene>
    <name evidence="6" type="ORF">PG997_004148</name>
</gene>
<dbReference type="Pfam" id="PF14701">
    <property type="entry name" value="hDGE_amylase"/>
    <property type="match status" value="1"/>
</dbReference>
<evidence type="ECO:0000313" key="7">
    <source>
        <dbReference type="Proteomes" id="UP001433268"/>
    </source>
</evidence>